<evidence type="ECO:0000313" key="1">
    <source>
        <dbReference type="EMBL" id="VVU94494.1"/>
    </source>
</evidence>
<gene>
    <name evidence="1" type="ORF">CPAV1605_216</name>
</gene>
<name>A0A5E8CIJ2_9ZZZZ</name>
<evidence type="ECO:0008006" key="2">
    <source>
        <dbReference type="Google" id="ProtNLM"/>
    </source>
</evidence>
<sequence length="298" mass="35882">MIIFILFPGFGNSPKDWEYNSIEEKNNKYKLKKIDFLKKLRKIGKIYQYNPESYNISYYYTGKNPGFEVWQKIYQNLFKKPKKKITLDDINIDKECKRIYKLLKNKYKNENIKFVPIGHSLGSWFALHFSNLYPSKCLKTIFLDGSFIVPEIVDIYYKKRADKVKEKEITNENLESLFNKMIENVQNDRYKHNKKINKYIDKIEDITGAYYYHIMKKELNGKIKVPLISFRNLDFDIETGKNKKKRNVVNMRRVKNEEEIYKINGNKITTYYLINSTHFPWTIQRYSDQIIDEIKKSL</sequence>
<proteinExistence type="predicted"/>
<protein>
    <recommendedName>
        <fullName evidence="2">Alpha/beta hydrolase family</fullName>
    </recommendedName>
</protein>
<organism evidence="1">
    <name type="scientific">seawater metagenome</name>
    <dbReference type="NCBI Taxonomy" id="1561972"/>
    <lineage>
        <taxon>unclassified sequences</taxon>
        <taxon>metagenomes</taxon>
        <taxon>ecological metagenomes</taxon>
    </lineage>
</organism>
<dbReference type="InterPro" id="IPR029058">
    <property type="entry name" value="AB_hydrolase_fold"/>
</dbReference>
<reference evidence="1" key="1">
    <citation type="submission" date="2019-09" db="EMBL/GenBank/DDBJ databases">
        <authorList>
            <person name="Needham M D."/>
        </authorList>
    </citation>
    <scope>NUCLEOTIDE SEQUENCE</scope>
</reference>
<dbReference type="SUPFAM" id="SSF53474">
    <property type="entry name" value="alpha/beta-Hydrolases"/>
    <property type="match status" value="1"/>
</dbReference>
<dbReference type="AlphaFoldDB" id="A0A5E8CIJ2"/>
<accession>A0A5E8CIJ2</accession>
<dbReference type="Gene3D" id="3.40.50.1820">
    <property type="entry name" value="alpha/beta hydrolase"/>
    <property type="match status" value="1"/>
</dbReference>
<dbReference type="EMBL" id="CABVLZ010000001">
    <property type="protein sequence ID" value="VVU94494.1"/>
    <property type="molecule type" value="Genomic_DNA"/>
</dbReference>